<accession>A0ACC0MR37</accession>
<name>A0ACC0MR37_RHOML</name>
<sequence length="55" mass="5676">MNVTKINVDAAPISKSSNSIGTGAIARGHDGKIFGIFFSIHTGITSSRIAEAMAI</sequence>
<reference evidence="1" key="1">
    <citation type="submission" date="2022-02" db="EMBL/GenBank/DDBJ databases">
        <title>Plant Genome Project.</title>
        <authorList>
            <person name="Zhang R.-G."/>
        </authorList>
    </citation>
    <scope>NUCLEOTIDE SEQUENCE</scope>
    <source>
        <strain evidence="1">AT1</strain>
    </source>
</reference>
<organism evidence="1 2">
    <name type="scientific">Rhododendron molle</name>
    <name type="common">Chinese azalea</name>
    <name type="synonym">Azalea mollis</name>
    <dbReference type="NCBI Taxonomy" id="49168"/>
    <lineage>
        <taxon>Eukaryota</taxon>
        <taxon>Viridiplantae</taxon>
        <taxon>Streptophyta</taxon>
        <taxon>Embryophyta</taxon>
        <taxon>Tracheophyta</taxon>
        <taxon>Spermatophyta</taxon>
        <taxon>Magnoliopsida</taxon>
        <taxon>eudicotyledons</taxon>
        <taxon>Gunneridae</taxon>
        <taxon>Pentapetalae</taxon>
        <taxon>asterids</taxon>
        <taxon>Ericales</taxon>
        <taxon>Ericaceae</taxon>
        <taxon>Ericoideae</taxon>
        <taxon>Rhodoreae</taxon>
        <taxon>Rhododendron</taxon>
    </lineage>
</organism>
<proteinExistence type="predicted"/>
<protein>
    <submittedName>
        <fullName evidence="1">Uncharacterized protein</fullName>
    </submittedName>
</protein>
<gene>
    <name evidence="1" type="ORF">RHMOL_Rhmol08G0182000</name>
</gene>
<keyword evidence="2" id="KW-1185">Reference proteome</keyword>
<comment type="caution">
    <text evidence="1">The sequence shown here is derived from an EMBL/GenBank/DDBJ whole genome shotgun (WGS) entry which is preliminary data.</text>
</comment>
<evidence type="ECO:0000313" key="1">
    <source>
        <dbReference type="EMBL" id="KAI8542972.1"/>
    </source>
</evidence>
<dbReference type="EMBL" id="CM046395">
    <property type="protein sequence ID" value="KAI8542972.1"/>
    <property type="molecule type" value="Genomic_DNA"/>
</dbReference>
<dbReference type="Proteomes" id="UP001062846">
    <property type="component" value="Chromosome 8"/>
</dbReference>
<evidence type="ECO:0000313" key="2">
    <source>
        <dbReference type="Proteomes" id="UP001062846"/>
    </source>
</evidence>